<feature type="non-terminal residue" evidence="2">
    <location>
        <position position="1"/>
    </location>
</feature>
<accession>A0A392PSR1</accession>
<dbReference type="Proteomes" id="UP000265520">
    <property type="component" value="Unassembled WGS sequence"/>
</dbReference>
<feature type="region of interest" description="Disordered" evidence="1">
    <location>
        <begin position="67"/>
        <end position="92"/>
    </location>
</feature>
<evidence type="ECO:0000313" key="2">
    <source>
        <dbReference type="EMBL" id="MCI13955.1"/>
    </source>
</evidence>
<dbReference type="EMBL" id="LXQA010090327">
    <property type="protein sequence ID" value="MCI13955.1"/>
    <property type="molecule type" value="Genomic_DNA"/>
</dbReference>
<reference evidence="2 3" key="1">
    <citation type="journal article" date="2018" name="Front. Plant Sci.">
        <title>Red Clover (Trifolium pratense) and Zigzag Clover (T. medium) - A Picture of Genomic Similarities and Differences.</title>
        <authorList>
            <person name="Dluhosova J."/>
            <person name="Istvanek J."/>
            <person name="Nedelnik J."/>
            <person name="Repkova J."/>
        </authorList>
    </citation>
    <scope>NUCLEOTIDE SEQUENCE [LARGE SCALE GENOMIC DNA]</scope>
    <source>
        <strain evidence="3">cv. 10/8</strain>
        <tissue evidence="2">Leaf</tissue>
    </source>
</reference>
<comment type="caution">
    <text evidence="2">The sequence shown here is derived from an EMBL/GenBank/DDBJ whole genome shotgun (WGS) entry which is preliminary data.</text>
</comment>
<evidence type="ECO:0000313" key="3">
    <source>
        <dbReference type="Proteomes" id="UP000265520"/>
    </source>
</evidence>
<protein>
    <submittedName>
        <fullName evidence="2">Uncharacterized protein</fullName>
    </submittedName>
</protein>
<evidence type="ECO:0000256" key="1">
    <source>
        <dbReference type="SAM" id="MobiDB-lite"/>
    </source>
</evidence>
<proteinExistence type="predicted"/>
<dbReference type="AlphaFoldDB" id="A0A392PSR1"/>
<sequence>PIQFKATPYPNDDAHGALKIKLMLEKSARWSAGPIQFKGSPYPRDDVEGGIEDKANVGEIDAAMMRATKNKKRANDGAEETSSRKKSRIDDP</sequence>
<keyword evidence="3" id="KW-1185">Reference proteome</keyword>
<name>A0A392PSR1_9FABA</name>
<organism evidence="2 3">
    <name type="scientific">Trifolium medium</name>
    <dbReference type="NCBI Taxonomy" id="97028"/>
    <lineage>
        <taxon>Eukaryota</taxon>
        <taxon>Viridiplantae</taxon>
        <taxon>Streptophyta</taxon>
        <taxon>Embryophyta</taxon>
        <taxon>Tracheophyta</taxon>
        <taxon>Spermatophyta</taxon>
        <taxon>Magnoliopsida</taxon>
        <taxon>eudicotyledons</taxon>
        <taxon>Gunneridae</taxon>
        <taxon>Pentapetalae</taxon>
        <taxon>rosids</taxon>
        <taxon>fabids</taxon>
        <taxon>Fabales</taxon>
        <taxon>Fabaceae</taxon>
        <taxon>Papilionoideae</taxon>
        <taxon>50 kb inversion clade</taxon>
        <taxon>NPAAA clade</taxon>
        <taxon>Hologalegina</taxon>
        <taxon>IRL clade</taxon>
        <taxon>Trifolieae</taxon>
        <taxon>Trifolium</taxon>
    </lineage>
</organism>